<reference evidence="2" key="1">
    <citation type="submission" date="2017-07" db="EMBL/GenBank/DDBJ databases">
        <authorList>
            <person name="Boucher Y."/>
            <person name="Orata F.D."/>
        </authorList>
    </citation>
    <scope>NUCLEOTIDE SEQUENCE [LARGE SCALE GENOMIC DNA]</scope>
    <source>
        <strain evidence="2">OYP9E10</strain>
    </source>
</reference>
<dbReference type="AlphaFoldDB" id="A0A271VYK8"/>
<dbReference type="Gene3D" id="3.40.800.10">
    <property type="entry name" value="Ureohydrolase domain"/>
    <property type="match status" value="1"/>
</dbReference>
<evidence type="ECO:0000313" key="1">
    <source>
        <dbReference type="EMBL" id="PAR23238.1"/>
    </source>
</evidence>
<proteinExistence type="predicted"/>
<evidence type="ECO:0000313" key="2">
    <source>
        <dbReference type="Proteomes" id="UP000216173"/>
    </source>
</evidence>
<organism evidence="1 2">
    <name type="scientific">Vibrio metoecus</name>
    <dbReference type="NCBI Taxonomy" id="1481663"/>
    <lineage>
        <taxon>Bacteria</taxon>
        <taxon>Pseudomonadati</taxon>
        <taxon>Pseudomonadota</taxon>
        <taxon>Gammaproteobacteria</taxon>
        <taxon>Vibrionales</taxon>
        <taxon>Vibrionaceae</taxon>
        <taxon>Vibrio</taxon>
    </lineage>
</organism>
<dbReference type="Proteomes" id="UP000216173">
    <property type="component" value="Unassembled WGS sequence"/>
</dbReference>
<dbReference type="EMBL" id="NMSH01000001">
    <property type="protein sequence ID" value="PAR23238.1"/>
    <property type="molecule type" value="Genomic_DNA"/>
</dbReference>
<protein>
    <submittedName>
        <fullName evidence="1">Arginase</fullName>
    </submittedName>
</protein>
<name>A0A271VYK8_VIBMT</name>
<comment type="caution">
    <text evidence="1">The sequence shown here is derived from an EMBL/GenBank/DDBJ whole genome shotgun (WGS) entry which is preliminary data.</text>
</comment>
<dbReference type="SUPFAM" id="SSF52768">
    <property type="entry name" value="Arginase/deacetylase"/>
    <property type="match status" value="1"/>
</dbReference>
<dbReference type="InterPro" id="IPR023696">
    <property type="entry name" value="Ureohydrolase_dom_sf"/>
</dbReference>
<sequence>MIMLSLFKRYRLHRTPSHPTSTFGFMTVCQRVKPMSLVEFEFAQQSLDVASDWLYQQQSGMKYADATHYVLEGKSDTHYQQALSQSVAMGIIPVAFVNCHEMVLNTLPVLAQDNMNIGIVHIGHGFELKQTLDLQLGSAFHFALSRFAQAKLFCIGIDTEHANTQTREYAEDLGCDWVSHEECGFLNRTQLKSQLSSYIEHNEQLVINIDLASLVPGNGLEEHKVLDNQIVLRVLRQMALSGKVRYIQVVGAKDKLIYSKQTKEIVDELMDLAPHLVHAA</sequence>
<accession>A0A271VYK8</accession>
<gene>
    <name evidence="1" type="ORF">CGU03_01770</name>
</gene>